<dbReference type="KEGG" id="scm:SCHCO_01203519"/>
<evidence type="ECO:0000313" key="1">
    <source>
        <dbReference type="EMBL" id="EFI94890.1"/>
    </source>
</evidence>
<dbReference type="GO" id="GO:0032981">
    <property type="term" value="P:mitochondrial respiratory chain complex I assembly"/>
    <property type="evidence" value="ECO:0007669"/>
    <property type="project" value="InterPro"/>
</dbReference>
<dbReference type="InParanoid" id="D8QC91"/>
<dbReference type="AlphaFoldDB" id="D8QC91"/>
<gene>
    <name evidence="1" type="ORF">SCHCODRAFT_32143</name>
</gene>
<keyword evidence="2" id="KW-1185">Reference proteome</keyword>
<feature type="non-terminal residue" evidence="1">
    <location>
        <position position="64"/>
    </location>
</feature>
<evidence type="ECO:0008006" key="3">
    <source>
        <dbReference type="Google" id="ProtNLM"/>
    </source>
</evidence>
<dbReference type="Proteomes" id="UP000007431">
    <property type="component" value="Unassembled WGS sequence"/>
</dbReference>
<dbReference type="OrthoDB" id="3821113at2759"/>
<dbReference type="PANTHER" id="PTHR34561:SF1">
    <property type="entry name" value="NADH DEHYDROGENASE [UBIQUINONE] 1 ALPHA SUBCOMPLEX ASSEMBLY FACTOR 8"/>
    <property type="match status" value="1"/>
</dbReference>
<dbReference type="OMA" id="ADYNSVH"/>
<dbReference type="VEuPathDB" id="FungiDB:SCHCODRAFT_01203519"/>
<evidence type="ECO:0000313" key="2">
    <source>
        <dbReference type="Proteomes" id="UP000007431"/>
    </source>
</evidence>
<proteinExistence type="predicted"/>
<dbReference type="EMBL" id="GL377309">
    <property type="protein sequence ID" value="EFI94890.1"/>
    <property type="molecule type" value="Genomic_DNA"/>
</dbReference>
<dbReference type="eggNOG" id="ENOG502SBX9">
    <property type="taxonomic scope" value="Eukaryota"/>
</dbReference>
<name>D8QC91_SCHCM</name>
<dbReference type="HOGENOM" id="CLU_188562_1_0_1"/>
<dbReference type="GO" id="GO:0005739">
    <property type="term" value="C:mitochondrion"/>
    <property type="evidence" value="ECO:0007669"/>
    <property type="project" value="InterPro"/>
</dbReference>
<sequence length="64" mass="6814">MSSPAATSTTAKPLARLAAHTTTTCASQATVYGDCILKVYTDVRKDICGKEFAAFKECLQTAVR</sequence>
<protein>
    <recommendedName>
        <fullName evidence="3">IMS import disulfide relay-system CHCH-CHCH-like Cx9C domain-containing protein</fullName>
    </recommendedName>
</protein>
<organism evidence="2">
    <name type="scientific">Schizophyllum commune (strain H4-8 / FGSC 9210)</name>
    <name type="common">Split gill fungus</name>
    <dbReference type="NCBI Taxonomy" id="578458"/>
    <lineage>
        <taxon>Eukaryota</taxon>
        <taxon>Fungi</taxon>
        <taxon>Dikarya</taxon>
        <taxon>Basidiomycota</taxon>
        <taxon>Agaricomycotina</taxon>
        <taxon>Agaricomycetes</taxon>
        <taxon>Agaricomycetidae</taxon>
        <taxon>Agaricales</taxon>
        <taxon>Schizophyllaceae</taxon>
        <taxon>Schizophyllum</taxon>
    </lineage>
</organism>
<reference evidence="1 2" key="1">
    <citation type="journal article" date="2010" name="Nat. Biotechnol.">
        <title>Genome sequence of the model mushroom Schizophyllum commune.</title>
        <authorList>
            <person name="Ohm R.A."/>
            <person name="de Jong J.F."/>
            <person name="Lugones L.G."/>
            <person name="Aerts A."/>
            <person name="Kothe E."/>
            <person name="Stajich J.E."/>
            <person name="de Vries R.P."/>
            <person name="Record E."/>
            <person name="Levasseur A."/>
            <person name="Baker S.E."/>
            <person name="Bartholomew K.A."/>
            <person name="Coutinho P.M."/>
            <person name="Erdmann S."/>
            <person name="Fowler T.J."/>
            <person name="Gathman A.C."/>
            <person name="Lombard V."/>
            <person name="Henrissat B."/>
            <person name="Knabe N."/>
            <person name="Kuees U."/>
            <person name="Lilly W.W."/>
            <person name="Lindquist E."/>
            <person name="Lucas S."/>
            <person name="Magnuson J.K."/>
            <person name="Piumi F."/>
            <person name="Raudaskoski M."/>
            <person name="Salamov A."/>
            <person name="Schmutz J."/>
            <person name="Schwarze F.W.M.R."/>
            <person name="vanKuyk P.A."/>
            <person name="Horton J.S."/>
            <person name="Grigoriev I.V."/>
            <person name="Woesten H.A.B."/>
        </authorList>
    </citation>
    <scope>NUCLEOTIDE SEQUENCE [LARGE SCALE GENOMIC DNA]</scope>
    <source>
        <strain evidence="2">H4-8 / FGSC 9210</strain>
    </source>
</reference>
<dbReference type="GeneID" id="9594141"/>
<accession>D8QC91</accession>
<dbReference type="PANTHER" id="PTHR34561">
    <property type="entry name" value="NADH DEHYDROGENASE [UBIQUINONE] 1 ALPHA SUBCOMPLEX ASSEMBLY FACTOR 8"/>
    <property type="match status" value="1"/>
</dbReference>
<dbReference type="InterPro" id="IPR034595">
    <property type="entry name" value="NDUFAF8"/>
</dbReference>